<evidence type="ECO:0000259" key="5">
    <source>
        <dbReference type="PROSITE" id="PS50172"/>
    </source>
</evidence>
<name>A0AAV1SZN5_9STRA</name>
<feature type="domain" description="BRCT" evidence="5">
    <location>
        <begin position="811"/>
        <end position="898"/>
    </location>
</feature>
<proteinExistence type="predicted"/>
<evidence type="ECO:0000256" key="1">
    <source>
        <dbReference type="ARBA" id="ARBA00004123"/>
    </source>
</evidence>
<evidence type="ECO:0000256" key="4">
    <source>
        <dbReference type="SAM" id="MobiDB-lite"/>
    </source>
</evidence>
<evidence type="ECO:0000313" key="6">
    <source>
        <dbReference type="EMBL" id="CAK7890829.1"/>
    </source>
</evidence>
<dbReference type="SUPFAM" id="SSF52113">
    <property type="entry name" value="BRCT domain"/>
    <property type="match status" value="1"/>
</dbReference>
<dbReference type="CDD" id="cd18432">
    <property type="entry name" value="BRCT_PAXIP1_rpt6_like"/>
    <property type="match status" value="1"/>
</dbReference>
<sequence length="916" mass="103058">MPKQWKTAQASLRVLLEEDKNYVHFLETIEEELAKKLRFACRSRRGTLVDSIAFDRFVEAAAQLKYQHVFFQGKFKPIVDVIDVEDACSAGRLCDDLVEIVTDMLSVLRILYGLLFCRRDATYSALQKVFGTGKKDWDGELLEKYLKTQLLTIDELVVRPLKRFDELIHFVEELSNTFSKDRDFDAARNGCNAGSTERVNRASHLMHIVQESKRYIHLVKRDERDEKELIALQSCFCGDKANYFDDLSSNKLTLYGEVLMSHRYAWSDISKAGIKADAGLLSNLNQTSVHCFQDGTLVCSKKQKGNPQKSFTILHCLQLKRDAAFIEHVPTSVHVFESSDEARAFTLIKQDTILIFIWKDATESQRWADIIRGFLENNGSRTDVLQQTRTISRLPLRDEISQQLVEMDSIPTKFASFHDDHLPGLFWLAPQTDLCSPQWELVEIVLYFKWLLVMKVEGWNKHSILYDFDTHSPKMKIGERVRGDNEWSLVISDGLTVDTILVSTKRTRIDFWFDQVSKAVQSARTAAQREERDKGGRSVIGERRANSSQLKADLAKKKRKISGGLITNRPTLKNEEMSLTMEAVGLGGVNLGNATDKERDDLDDGSKVMNVVENSSAAPMATKPDASFIKSKEVSPIVIPGENGAFAATTSSPAVKTPKSKWLKRKAEDPDDTALMLTQSAPSTSADEPMSKIFTPSKHESKAPEVRIVLTGIEPTASIRKKIDSILGAAYEEDVEKATHILAPQRQLKRTVKMLCGISRCVHVLDVRWLDESARVGASLYERGYCLKDTEAEVKWKFSLQKTMYDYTLDQRQMLFAGHHVFITSHRSILPPVKDLVKIIECAGGTAVAKGTAGPSDVILSSESALATASVRRALTLANPQRIYSTELILSSILQQQIDFSKNQLGTTSSGSRRRK</sequence>
<evidence type="ECO:0000256" key="3">
    <source>
        <dbReference type="ARBA" id="ARBA00023242"/>
    </source>
</evidence>
<dbReference type="EMBL" id="CAKLBY020000003">
    <property type="protein sequence ID" value="CAK7890829.1"/>
    <property type="molecule type" value="Genomic_DNA"/>
</dbReference>
<dbReference type="Gene3D" id="3.40.50.10190">
    <property type="entry name" value="BRCT domain"/>
    <property type="match status" value="2"/>
</dbReference>
<dbReference type="InterPro" id="IPR051579">
    <property type="entry name" value="DDR_Transcriptional_Reg"/>
</dbReference>
<feature type="domain" description="BRCT" evidence="5">
    <location>
        <begin position="727"/>
        <end position="787"/>
    </location>
</feature>
<reference evidence="6" key="1">
    <citation type="submission" date="2024-01" db="EMBL/GenBank/DDBJ databases">
        <authorList>
            <person name="Webb A."/>
        </authorList>
    </citation>
    <scope>NUCLEOTIDE SEQUENCE</scope>
    <source>
        <strain evidence="6">Pm1</strain>
    </source>
</reference>
<keyword evidence="2" id="KW-0227">DNA damage</keyword>
<evidence type="ECO:0000313" key="7">
    <source>
        <dbReference type="EMBL" id="CAK7941742.1"/>
    </source>
</evidence>
<dbReference type="SMART" id="SM00292">
    <property type="entry name" value="BRCT"/>
    <property type="match status" value="2"/>
</dbReference>
<dbReference type="AlphaFoldDB" id="A0AAV1SZN5"/>
<dbReference type="PANTHER" id="PTHR23196">
    <property type="entry name" value="PAX TRANSCRIPTION ACTIVATION DOMAIN INTERACTING PROTEIN"/>
    <property type="match status" value="1"/>
</dbReference>
<dbReference type="GO" id="GO:0005634">
    <property type="term" value="C:nucleus"/>
    <property type="evidence" value="ECO:0007669"/>
    <property type="project" value="UniProtKB-SubCell"/>
</dbReference>
<feature type="compositionally biased region" description="Basic and acidic residues" evidence="4">
    <location>
        <begin position="527"/>
        <end position="545"/>
    </location>
</feature>
<dbReference type="PANTHER" id="PTHR23196:SF1">
    <property type="entry name" value="PAX-INTERACTING PROTEIN 1"/>
    <property type="match status" value="1"/>
</dbReference>
<comment type="subcellular location">
    <subcellularLocation>
        <location evidence="1">Nucleus</location>
    </subcellularLocation>
</comment>
<dbReference type="InterPro" id="IPR001357">
    <property type="entry name" value="BRCT_dom"/>
</dbReference>
<feature type="region of interest" description="Disordered" evidence="4">
    <location>
        <begin position="524"/>
        <end position="549"/>
    </location>
</feature>
<dbReference type="PROSITE" id="PS50172">
    <property type="entry name" value="BRCT"/>
    <property type="match status" value="2"/>
</dbReference>
<protein>
    <recommendedName>
        <fullName evidence="5">BRCT domain-containing protein</fullName>
    </recommendedName>
</protein>
<comment type="caution">
    <text evidence="6">The sequence shown here is derived from an EMBL/GenBank/DDBJ whole genome shotgun (WGS) entry which is preliminary data.</text>
</comment>
<gene>
    <name evidence="7" type="ORF">PM001_LOCUS26892</name>
    <name evidence="6" type="ORF">PM001_LOCUS57</name>
</gene>
<organism evidence="6 8">
    <name type="scientific">Peronospora matthiolae</name>
    <dbReference type="NCBI Taxonomy" id="2874970"/>
    <lineage>
        <taxon>Eukaryota</taxon>
        <taxon>Sar</taxon>
        <taxon>Stramenopiles</taxon>
        <taxon>Oomycota</taxon>
        <taxon>Peronosporomycetes</taxon>
        <taxon>Peronosporales</taxon>
        <taxon>Peronosporaceae</taxon>
        <taxon>Peronospora</taxon>
    </lineage>
</organism>
<dbReference type="Proteomes" id="UP001162060">
    <property type="component" value="Unassembled WGS sequence"/>
</dbReference>
<evidence type="ECO:0000313" key="8">
    <source>
        <dbReference type="Proteomes" id="UP001162060"/>
    </source>
</evidence>
<dbReference type="InterPro" id="IPR036420">
    <property type="entry name" value="BRCT_dom_sf"/>
</dbReference>
<accession>A0AAV1SZN5</accession>
<dbReference type="Pfam" id="PF16589">
    <property type="entry name" value="BRCT_2"/>
    <property type="match status" value="1"/>
</dbReference>
<evidence type="ECO:0000256" key="2">
    <source>
        <dbReference type="ARBA" id="ARBA00022763"/>
    </source>
</evidence>
<dbReference type="EMBL" id="CAKLBY020000264">
    <property type="protein sequence ID" value="CAK7941742.1"/>
    <property type="molecule type" value="Genomic_DNA"/>
</dbReference>
<dbReference type="GO" id="GO:0006974">
    <property type="term" value="P:DNA damage response"/>
    <property type="evidence" value="ECO:0007669"/>
    <property type="project" value="UniProtKB-KW"/>
</dbReference>
<keyword evidence="3" id="KW-0539">Nucleus</keyword>